<name>A5GAJ3_GEOUR</name>
<organism evidence="3 4">
    <name type="scientific">Geotalea uraniireducens (strain Rf4)</name>
    <name type="common">Geobacter uraniireducens</name>
    <dbReference type="NCBI Taxonomy" id="351605"/>
    <lineage>
        <taxon>Bacteria</taxon>
        <taxon>Pseudomonadati</taxon>
        <taxon>Thermodesulfobacteriota</taxon>
        <taxon>Desulfuromonadia</taxon>
        <taxon>Geobacterales</taxon>
        <taxon>Geobacteraceae</taxon>
        <taxon>Geotalea</taxon>
    </lineage>
</organism>
<dbReference type="InterPro" id="IPR036380">
    <property type="entry name" value="Isochorismatase-like_sf"/>
</dbReference>
<dbReference type="InterPro" id="IPR000868">
    <property type="entry name" value="Isochorismatase-like_dom"/>
</dbReference>
<protein>
    <submittedName>
        <fullName evidence="3">Isochorismatase hydrolase</fullName>
    </submittedName>
</protein>
<evidence type="ECO:0000256" key="1">
    <source>
        <dbReference type="ARBA" id="ARBA00022801"/>
    </source>
</evidence>
<dbReference type="AlphaFoldDB" id="A5GAJ3"/>
<dbReference type="Pfam" id="PF00857">
    <property type="entry name" value="Isochorismatase"/>
    <property type="match status" value="1"/>
</dbReference>
<evidence type="ECO:0000259" key="2">
    <source>
        <dbReference type="Pfam" id="PF00857"/>
    </source>
</evidence>
<keyword evidence="4" id="KW-1185">Reference proteome</keyword>
<dbReference type="KEGG" id="gur:Gura_1197"/>
<dbReference type="HOGENOM" id="CLU_068979_5_1_7"/>
<dbReference type="EMBL" id="CP000698">
    <property type="protein sequence ID" value="ABQ25401.1"/>
    <property type="molecule type" value="Genomic_DNA"/>
</dbReference>
<proteinExistence type="predicted"/>
<dbReference type="CDD" id="cd01014">
    <property type="entry name" value="nicotinamidase_related"/>
    <property type="match status" value="1"/>
</dbReference>
<keyword evidence="1 3" id="KW-0378">Hydrolase</keyword>
<accession>A5GAJ3</accession>
<dbReference type="PANTHER" id="PTHR43540:SF15">
    <property type="entry name" value="BLR5631 PROTEIN"/>
    <property type="match status" value="1"/>
</dbReference>
<dbReference type="RefSeq" id="WP_011938123.1">
    <property type="nucleotide sequence ID" value="NC_009483.1"/>
</dbReference>
<sequence>MDRNRTLRQWAGLARPAAVKADKTALLLIDLQQGYFTGGKLFIPDGEQAAANAARLLCWARRAGIVVAHIQHKAMKADSPLFAPHSPDIDFHELVKPATDETIVSKHLPSSFSGTELQKELNGRGIETLILCGLMTHMCVDSTARAALELGYKVVVAADACASRDLPDPNGTATIDHKVVHQTALAALGDRFADILRTEEIVRLPME</sequence>
<dbReference type="SUPFAM" id="SSF52499">
    <property type="entry name" value="Isochorismatase-like hydrolases"/>
    <property type="match status" value="1"/>
</dbReference>
<dbReference type="STRING" id="351605.Gura_1197"/>
<reference evidence="3 4" key="1">
    <citation type="submission" date="2007-05" db="EMBL/GenBank/DDBJ databases">
        <title>Complete sequence of Geobacter uraniireducens Rf4.</title>
        <authorList>
            <consortium name="US DOE Joint Genome Institute"/>
            <person name="Copeland A."/>
            <person name="Lucas S."/>
            <person name="Lapidus A."/>
            <person name="Barry K."/>
            <person name="Detter J.C."/>
            <person name="Glavina del Rio T."/>
            <person name="Hammon N."/>
            <person name="Israni S."/>
            <person name="Dalin E."/>
            <person name="Tice H."/>
            <person name="Pitluck S."/>
            <person name="Chertkov O."/>
            <person name="Brettin T."/>
            <person name="Bruce D."/>
            <person name="Han C."/>
            <person name="Schmutz J."/>
            <person name="Larimer F."/>
            <person name="Land M."/>
            <person name="Hauser L."/>
            <person name="Kyrpides N."/>
            <person name="Mikhailova N."/>
            <person name="Shelobolina E."/>
            <person name="Aklujkar M."/>
            <person name="Lovley D."/>
            <person name="Richardson P."/>
        </authorList>
    </citation>
    <scope>NUCLEOTIDE SEQUENCE [LARGE SCALE GENOMIC DNA]</scope>
    <source>
        <strain evidence="3 4">Rf4</strain>
    </source>
</reference>
<gene>
    <name evidence="3" type="ordered locus">Gura_1197</name>
</gene>
<dbReference type="Gene3D" id="3.40.50.850">
    <property type="entry name" value="Isochorismatase-like"/>
    <property type="match status" value="1"/>
</dbReference>
<evidence type="ECO:0000313" key="4">
    <source>
        <dbReference type="Proteomes" id="UP000006695"/>
    </source>
</evidence>
<dbReference type="PANTHER" id="PTHR43540">
    <property type="entry name" value="PEROXYUREIDOACRYLATE/UREIDOACRYLATE AMIDOHYDROLASE-RELATED"/>
    <property type="match status" value="1"/>
</dbReference>
<feature type="domain" description="Isochorismatase-like" evidence="2">
    <location>
        <begin position="24"/>
        <end position="200"/>
    </location>
</feature>
<dbReference type="OrthoDB" id="9791276at2"/>
<dbReference type="GO" id="GO:0016787">
    <property type="term" value="F:hydrolase activity"/>
    <property type="evidence" value="ECO:0007669"/>
    <property type="project" value="UniProtKB-KW"/>
</dbReference>
<evidence type="ECO:0000313" key="3">
    <source>
        <dbReference type="EMBL" id="ABQ25401.1"/>
    </source>
</evidence>
<dbReference type="InterPro" id="IPR050272">
    <property type="entry name" value="Isochorismatase-like_hydrls"/>
</dbReference>
<dbReference type="Proteomes" id="UP000006695">
    <property type="component" value="Chromosome"/>
</dbReference>